<dbReference type="InterPro" id="IPR051312">
    <property type="entry name" value="Diverse_Substr_Oxidored"/>
</dbReference>
<dbReference type="Pfam" id="PF00941">
    <property type="entry name" value="FAD_binding_5"/>
    <property type="match status" value="1"/>
</dbReference>
<evidence type="ECO:0000256" key="1">
    <source>
        <dbReference type="ARBA" id="ARBA00022630"/>
    </source>
</evidence>
<dbReference type="Proteomes" id="UP000662914">
    <property type="component" value="Chromosome"/>
</dbReference>
<dbReference type="InterPro" id="IPR005107">
    <property type="entry name" value="CO_DH_flav_C"/>
</dbReference>
<evidence type="ECO:0000256" key="2">
    <source>
        <dbReference type="ARBA" id="ARBA00022827"/>
    </source>
</evidence>
<proteinExistence type="predicted"/>
<evidence type="ECO:0000313" key="5">
    <source>
        <dbReference type="EMBL" id="BBO21062.1"/>
    </source>
</evidence>
<protein>
    <submittedName>
        <fullName evidence="5">4-hydroxybenzoyl-CoA reductase subunit beta</fullName>
    </submittedName>
</protein>
<dbReference type="KEGG" id="ddz:DSYM_17610"/>
<dbReference type="AlphaFoldDB" id="A0A809RND1"/>
<keyword evidence="3" id="KW-0560">Oxidoreductase</keyword>
<evidence type="ECO:0000256" key="3">
    <source>
        <dbReference type="ARBA" id="ARBA00023002"/>
    </source>
</evidence>
<name>A0A809RND1_9PROT</name>
<dbReference type="InterPro" id="IPR016169">
    <property type="entry name" value="FAD-bd_PCMH_sub2"/>
</dbReference>
<reference evidence="5" key="1">
    <citation type="journal article" name="DNA Res.">
        <title>The physiological potential of anammox bacteria as revealed by their core genome structure.</title>
        <authorList>
            <person name="Okubo T."/>
            <person name="Toyoda A."/>
            <person name="Fukuhara K."/>
            <person name="Uchiyama I."/>
            <person name="Harigaya Y."/>
            <person name="Kuroiwa M."/>
            <person name="Suzuki T."/>
            <person name="Murakami Y."/>
            <person name="Suwa Y."/>
            <person name="Takami H."/>
        </authorList>
    </citation>
    <scope>NUCLEOTIDE SEQUENCE</scope>
    <source>
        <strain evidence="5">317325-3</strain>
    </source>
</reference>
<evidence type="ECO:0000313" key="6">
    <source>
        <dbReference type="Proteomes" id="UP000662914"/>
    </source>
</evidence>
<accession>A0A809RND1</accession>
<dbReference type="Pfam" id="PF03450">
    <property type="entry name" value="CO_deh_flav_C"/>
    <property type="match status" value="1"/>
</dbReference>
<dbReference type="SUPFAM" id="SSF55447">
    <property type="entry name" value="CO dehydrogenase flavoprotein C-terminal domain-like"/>
    <property type="match status" value="1"/>
</dbReference>
<dbReference type="EMBL" id="AP021857">
    <property type="protein sequence ID" value="BBO21062.1"/>
    <property type="molecule type" value="Genomic_DNA"/>
</dbReference>
<organism evidence="5 6">
    <name type="scientific">Candidatus Desulfobacillus denitrificans</name>
    <dbReference type="NCBI Taxonomy" id="2608985"/>
    <lineage>
        <taxon>Bacteria</taxon>
        <taxon>Pseudomonadati</taxon>
        <taxon>Pseudomonadota</taxon>
        <taxon>Betaproteobacteria</taxon>
        <taxon>Candidatus Desulfobacillus</taxon>
    </lineage>
</organism>
<dbReference type="InterPro" id="IPR016167">
    <property type="entry name" value="FAD-bd_PCMH_sub1"/>
</dbReference>
<evidence type="ECO:0000259" key="4">
    <source>
        <dbReference type="PROSITE" id="PS51387"/>
    </source>
</evidence>
<dbReference type="InterPro" id="IPR016166">
    <property type="entry name" value="FAD-bd_PCMH"/>
</dbReference>
<dbReference type="InterPro" id="IPR036683">
    <property type="entry name" value="CO_DH_flav_C_dom_sf"/>
</dbReference>
<gene>
    <name evidence="5" type="ORF">DSYM_17610</name>
</gene>
<keyword evidence="1" id="KW-0285">Flavoprotein</keyword>
<dbReference type="InterPro" id="IPR036318">
    <property type="entry name" value="FAD-bd_PCMH-like_sf"/>
</dbReference>
<dbReference type="InterPro" id="IPR017608">
    <property type="entry name" value="4hydrxbenzoyl-CoA_Rdtase_bsu"/>
</dbReference>
<dbReference type="SUPFAM" id="SSF56176">
    <property type="entry name" value="FAD-binding/transporter-associated domain-like"/>
    <property type="match status" value="1"/>
</dbReference>
<keyword evidence="2" id="KW-0274">FAD</keyword>
<dbReference type="PANTHER" id="PTHR42659:SF2">
    <property type="entry name" value="XANTHINE DEHYDROGENASE SUBUNIT C-RELATED"/>
    <property type="match status" value="1"/>
</dbReference>
<feature type="domain" description="FAD-binding PCMH-type" evidence="4">
    <location>
        <begin position="1"/>
        <end position="214"/>
    </location>
</feature>
<dbReference type="GO" id="GO:0071949">
    <property type="term" value="F:FAD binding"/>
    <property type="evidence" value="ECO:0007669"/>
    <property type="project" value="InterPro"/>
</dbReference>
<dbReference type="Gene3D" id="3.30.43.10">
    <property type="entry name" value="Uridine Diphospho-n-acetylenolpyruvylglucosamine Reductase, domain 2"/>
    <property type="match status" value="1"/>
</dbReference>
<dbReference type="SMART" id="SM01092">
    <property type="entry name" value="CO_deh_flav_C"/>
    <property type="match status" value="1"/>
</dbReference>
<dbReference type="PANTHER" id="PTHR42659">
    <property type="entry name" value="XANTHINE DEHYDROGENASE SUBUNIT C-RELATED"/>
    <property type="match status" value="1"/>
</dbReference>
<dbReference type="InterPro" id="IPR002346">
    <property type="entry name" value="Mopterin_DH_FAD-bd"/>
</dbReference>
<dbReference type="Gene3D" id="3.30.390.50">
    <property type="entry name" value="CO dehydrogenase flavoprotein, C-terminal domain"/>
    <property type="match status" value="1"/>
</dbReference>
<dbReference type="Gene3D" id="3.30.465.10">
    <property type="match status" value="1"/>
</dbReference>
<sequence>MQDLAILKPESVAQAIALHGAGEGARYLAGGTDLVPNLRRNIQKAKTLIDVSGLAELHGIGVESQSLRIGAGVTLEDLCASEAVRRQAPLLAQAASQVAGPTHRAAGTVGGNLMQDTRCYFYNQSDFWRTANEYCMKCEGDTCRVAPKSDRCYACYSGDLAPALLVLGAEVDISGPTGNRREPLAALFADDGMRHLKLAPGDLLVSVDVPSQAGWSAGYEKVRMRGAIDFPLAGIAVALKRDGGRIAALRIACTGVNSYPGLVPGLDALCGKAPDDAFFAALDKAVRKEIQPMESTLTAAGYRRRVAGGLARRLVERLFEAAGA</sequence>
<dbReference type="GO" id="GO:0016491">
    <property type="term" value="F:oxidoreductase activity"/>
    <property type="evidence" value="ECO:0007669"/>
    <property type="project" value="UniProtKB-KW"/>
</dbReference>
<dbReference type="NCBIfam" id="TIGR03195">
    <property type="entry name" value="4hydrxCoA_B"/>
    <property type="match status" value="1"/>
</dbReference>
<dbReference type="PROSITE" id="PS51387">
    <property type="entry name" value="FAD_PCMH"/>
    <property type="match status" value="1"/>
</dbReference>